<organism evidence="8 9">
    <name type="scientific">Candidatus Enterocloster faecavium</name>
    <dbReference type="NCBI Taxonomy" id="2838560"/>
    <lineage>
        <taxon>Bacteria</taxon>
        <taxon>Bacillati</taxon>
        <taxon>Bacillota</taxon>
        <taxon>Clostridia</taxon>
        <taxon>Lachnospirales</taxon>
        <taxon>Lachnospiraceae</taxon>
        <taxon>Enterocloster</taxon>
    </lineage>
</organism>
<sequence length="377" mass="43611">MKKKLLIVLFVASVVCPNLLFMVFRGWLDTANYENRALAPFPAMGNLEDLFDFPGAFDSFYNDHVPFKNYFVRLNNKIDQKIFGKTSIGDVTIGKDNWLFYTVAKEGENALADYQRTNLYTQKECEEIAGRLAAVETYVKEEGAEQFKVYVAPNKESVYPQYMPESVKVYGDEGSRMENFAAYMEENAQDEFTWLLPALTPYAQEYQVYYKYDTHLNNLGSFLISQKMTRDLTGTYLTPDQVQVSQGPVMIGDMSRMINQESTMTDDHDFEINPYYPEVTVQVVQDAGGVEESFRELSSDADNDRTLLLIGDSYRERVEPFIAKLYRRTIVVHIDQFTPDMLKDYQPDDVAVIMVERNQRYLEDLDVIFGLRQEEED</sequence>
<reference evidence="8" key="1">
    <citation type="journal article" date="2021" name="PeerJ">
        <title>Extensive microbial diversity within the chicken gut microbiome revealed by metagenomics and culture.</title>
        <authorList>
            <person name="Gilroy R."/>
            <person name="Ravi A."/>
            <person name="Getino M."/>
            <person name="Pursley I."/>
            <person name="Horton D.L."/>
            <person name="Alikhan N.F."/>
            <person name="Baker D."/>
            <person name="Gharbi K."/>
            <person name="Hall N."/>
            <person name="Watson M."/>
            <person name="Adriaenssens E.M."/>
            <person name="Foster-Nyarko E."/>
            <person name="Jarju S."/>
            <person name="Secka A."/>
            <person name="Antonio M."/>
            <person name="Oren A."/>
            <person name="Chaudhuri R.R."/>
            <person name="La Ragione R."/>
            <person name="Hildebrand F."/>
            <person name="Pallen M.J."/>
        </authorList>
    </citation>
    <scope>NUCLEOTIDE SEQUENCE</scope>
    <source>
        <strain evidence="8">CHK188-4685</strain>
    </source>
</reference>
<evidence type="ECO:0000256" key="5">
    <source>
        <dbReference type="ARBA" id="ARBA00022764"/>
    </source>
</evidence>
<keyword evidence="3" id="KW-0808">Transferase</keyword>
<comment type="subcellular location">
    <subcellularLocation>
        <location evidence="1">Periplasm</location>
    </subcellularLocation>
</comment>
<evidence type="ECO:0000256" key="3">
    <source>
        <dbReference type="ARBA" id="ARBA00022679"/>
    </source>
</evidence>
<protein>
    <recommendedName>
        <fullName evidence="7">AlgX/AlgJ SGNH hydrolase-like domain-containing protein</fullName>
    </recommendedName>
</protein>
<feature type="domain" description="AlgX/AlgJ SGNH hydrolase-like" evidence="7">
    <location>
        <begin position="91"/>
        <end position="316"/>
    </location>
</feature>
<evidence type="ECO:0000256" key="6">
    <source>
        <dbReference type="ARBA" id="ARBA00022841"/>
    </source>
</evidence>
<reference evidence="8" key="2">
    <citation type="submission" date="2021-04" db="EMBL/GenBank/DDBJ databases">
        <authorList>
            <person name="Gilroy R."/>
        </authorList>
    </citation>
    <scope>NUCLEOTIDE SEQUENCE</scope>
    <source>
        <strain evidence="8">CHK188-4685</strain>
    </source>
</reference>
<dbReference type="AlphaFoldDB" id="A0A9D2L9V3"/>
<dbReference type="InterPro" id="IPR031811">
    <property type="entry name" value="ALGX/ALGJ_SGNH-like"/>
</dbReference>
<dbReference type="Pfam" id="PF16822">
    <property type="entry name" value="ALGX"/>
    <property type="match status" value="1"/>
</dbReference>
<name>A0A9D2L9V3_9FIRM</name>
<keyword evidence="6" id="KW-0016">Alginate biosynthesis</keyword>
<keyword evidence="4" id="KW-0732">Signal</keyword>
<proteinExistence type="predicted"/>
<dbReference type="GO" id="GO:0042597">
    <property type="term" value="C:periplasmic space"/>
    <property type="evidence" value="ECO:0007669"/>
    <property type="project" value="UniProtKB-SubCell"/>
</dbReference>
<evidence type="ECO:0000256" key="1">
    <source>
        <dbReference type="ARBA" id="ARBA00004418"/>
    </source>
</evidence>
<keyword evidence="5" id="KW-0574">Periplasm</keyword>
<evidence type="ECO:0000313" key="9">
    <source>
        <dbReference type="Proteomes" id="UP000886804"/>
    </source>
</evidence>
<dbReference type="GO" id="GO:0016740">
    <property type="term" value="F:transferase activity"/>
    <property type="evidence" value="ECO:0007669"/>
    <property type="project" value="UniProtKB-KW"/>
</dbReference>
<dbReference type="EMBL" id="DWYS01000150">
    <property type="protein sequence ID" value="HJB08712.1"/>
    <property type="molecule type" value="Genomic_DNA"/>
</dbReference>
<comment type="pathway">
    <text evidence="2">Glycan biosynthesis; alginate biosynthesis.</text>
</comment>
<gene>
    <name evidence="8" type="ORF">H9716_12755</name>
</gene>
<evidence type="ECO:0000256" key="4">
    <source>
        <dbReference type="ARBA" id="ARBA00022729"/>
    </source>
</evidence>
<evidence type="ECO:0000313" key="8">
    <source>
        <dbReference type="EMBL" id="HJB08712.1"/>
    </source>
</evidence>
<dbReference type="Proteomes" id="UP000886804">
    <property type="component" value="Unassembled WGS sequence"/>
</dbReference>
<dbReference type="GO" id="GO:0042121">
    <property type="term" value="P:alginic acid biosynthetic process"/>
    <property type="evidence" value="ECO:0007669"/>
    <property type="project" value="UniProtKB-KW"/>
</dbReference>
<comment type="caution">
    <text evidence="8">The sequence shown here is derived from an EMBL/GenBank/DDBJ whole genome shotgun (WGS) entry which is preliminary data.</text>
</comment>
<evidence type="ECO:0000259" key="7">
    <source>
        <dbReference type="Pfam" id="PF16822"/>
    </source>
</evidence>
<accession>A0A9D2L9V3</accession>
<evidence type="ECO:0000256" key="2">
    <source>
        <dbReference type="ARBA" id="ARBA00005182"/>
    </source>
</evidence>